<dbReference type="PROSITE" id="PS51257">
    <property type="entry name" value="PROKAR_LIPOPROTEIN"/>
    <property type="match status" value="1"/>
</dbReference>
<accession>A0ABY7WR24</accession>
<organism evidence="3 4">
    <name type="scientific">Lacticaseibacillus pabuli</name>
    <dbReference type="NCBI Taxonomy" id="3025672"/>
    <lineage>
        <taxon>Bacteria</taxon>
        <taxon>Bacillati</taxon>
        <taxon>Bacillota</taxon>
        <taxon>Bacilli</taxon>
        <taxon>Lactobacillales</taxon>
        <taxon>Lactobacillaceae</taxon>
        <taxon>Lacticaseibacillus</taxon>
    </lineage>
</organism>
<feature type="compositionally biased region" description="Low complexity" evidence="1">
    <location>
        <begin position="24"/>
        <end position="43"/>
    </location>
</feature>
<feature type="chain" id="PRO_5045505118" description="Lipoprotein" evidence="2">
    <location>
        <begin position="21"/>
        <end position="265"/>
    </location>
</feature>
<evidence type="ECO:0000313" key="4">
    <source>
        <dbReference type="Proteomes" id="UP001220377"/>
    </source>
</evidence>
<reference evidence="3 4" key="1">
    <citation type="submission" date="2023-02" db="EMBL/GenBank/DDBJ databases">
        <title>Genome sequence of Lacticaseibacillus sp. KACC 23028.</title>
        <authorList>
            <person name="Kim S."/>
            <person name="Heo J."/>
            <person name="Kwon S.-W."/>
        </authorList>
    </citation>
    <scope>NUCLEOTIDE SEQUENCE [LARGE SCALE GENOMIC DNA]</scope>
    <source>
        <strain evidence="3 4">KACC 23028</strain>
    </source>
</reference>
<dbReference type="Proteomes" id="UP001220377">
    <property type="component" value="Chromosome"/>
</dbReference>
<dbReference type="RefSeq" id="WP_274260244.1">
    <property type="nucleotide sequence ID" value="NZ_CP117884.1"/>
</dbReference>
<name>A0ABY7WR24_9LACO</name>
<evidence type="ECO:0000256" key="2">
    <source>
        <dbReference type="SAM" id="SignalP"/>
    </source>
</evidence>
<evidence type="ECO:0008006" key="5">
    <source>
        <dbReference type="Google" id="ProtNLM"/>
    </source>
</evidence>
<keyword evidence="2" id="KW-0732">Signal</keyword>
<evidence type="ECO:0000256" key="1">
    <source>
        <dbReference type="SAM" id="MobiDB-lite"/>
    </source>
</evidence>
<feature type="signal peptide" evidence="2">
    <location>
        <begin position="1"/>
        <end position="20"/>
    </location>
</feature>
<feature type="region of interest" description="Disordered" evidence="1">
    <location>
        <begin position="24"/>
        <end position="68"/>
    </location>
</feature>
<evidence type="ECO:0000313" key="3">
    <source>
        <dbReference type="EMBL" id="WDF82635.1"/>
    </source>
</evidence>
<gene>
    <name evidence="3" type="ORF">PQ472_12190</name>
</gene>
<protein>
    <recommendedName>
        <fullName evidence="5">Lipoprotein</fullName>
    </recommendedName>
</protein>
<keyword evidence="4" id="KW-1185">Reference proteome</keyword>
<proteinExistence type="predicted"/>
<feature type="compositionally biased region" description="Basic and acidic residues" evidence="1">
    <location>
        <begin position="44"/>
        <end position="56"/>
    </location>
</feature>
<sequence length="265" mass="27232">MKKTFIANTAVVVLVAGLLAACGTSSNSSKDSSSSKDTSAQSSKKADSSSESKEADSQSSSAPAKAKTYSDVASDIKQKVGAQWLPAAVSTDKAHVTATANVNAGSSTTVKFFGTDSPVNVNDAKLNGATPVYTLTKTVYANTATAVSNINWQDSDAGLPTVALGDNITATQEGAAGSQYTHWNEGKWSILVRASNVNGQNGTSLSKQLVELFRTKALPAPTDKGAVSFNVSDSQGGQTITWNAGPVVYTLTGTDAMATARTAVH</sequence>
<dbReference type="EMBL" id="CP117884">
    <property type="protein sequence ID" value="WDF82635.1"/>
    <property type="molecule type" value="Genomic_DNA"/>
</dbReference>